<proteinExistence type="predicted"/>
<dbReference type="AlphaFoldDB" id="X1MIK7"/>
<dbReference type="InterPro" id="IPR023211">
    <property type="entry name" value="DNA_pol_palm_dom_sf"/>
</dbReference>
<dbReference type="GO" id="GO:0003676">
    <property type="term" value="F:nucleic acid binding"/>
    <property type="evidence" value="ECO:0007669"/>
    <property type="project" value="InterPro"/>
</dbReference>
<feature type="non-terminal residue" evidence="1">
    <location>
        <position position="1"/>
    </location>
</feature>
<dbReference type="InterPro" id="IPR017964">
    <property type="entry name" value="DNA-dir_DNA_pol_B_CS"/>
</dbReference>
<reference evidence="1" key="1">
    <citation type="journal article" date="2014" name="Front. Microbiol.">
        <title>High frequency of phylogenetically diverse reductive dehalogenase-homologous genes in deep subseafloor sedimentary metagenomes.</title>
        <authorList>
            <person name="Kawai M."/>
            <person name="Futagami T."/>
            <person name="Toyoda A."/>
            <person name="Takaki Y."/>
            <person name="Nishi S."/>
            <person name="Hori S."/>
            <person name="Arai W."/>
            <person name="Tsubouchi T."/>
            <person name="Morono Y."/>
            <person name="Uchiyama I."/>
            <person name="Ito T."/>
            <person name="Fujiyama A."/>
            <person name="Inagaki F."/>
            <person name="Takami H."/>
        </authorList>
    </citation>
    <scope>NUCLEOTIDE SEQUENCE</scope>
    <source>
        <strain evidence="1">Expedition CK06-06</strain>
    </source>
</reference>
<protein>
    <submittedName>
        <fullName evidence="1">Uncharacterized protein</fullName>
    </submittedName>
</protein>
<dbReference type="EMBL" id="BARV01004014">
    <property type="protein sequence ID" value="GAI14530.1"/>
    <property type="molecule type" value="Genomic_DNA"/>
</dbReference>
<dbReference type="SUPFAM" id="SSF56672">
    <property type="entry name" value="DNA/RNA polymerases"/>
    <property type="match status" value="1"/>
</dbReference>
<feature type="non-terminal residue" evidence="1">
    <location>
        <position position="306"/>
    </location>
</feature>
<gene>
    <name evidence="1" type="ORF">S06H3_09213</name>
</gene>
<dbReference type="GO" id="GO:0000166">
    <property type="term" value="F:nucleotide binding"/>
    <property type="evidence" value="ECO:0007669"/>
    <property type="project" value="InterPro"/>
</dbReference>
<dbReference type="Gene3D" id="3.90.1600.10">
    <property type="entry name" value="Palm domain of DNA polymerase"/>
    <property type="match status" value="1"/>
</dbReference>
<name>X1MIK7_9ZZZZ</name>
<dbReference type="PROSITE" id="PS00116">
    <property type="entry name" value="DNA_POLYMERASE_B"/>
    <property type="match status" value="1"/>
</dbReference>
<comment type="caution">
    <text evidence="1">The sequence shown here is derived from an EMBL/GenBank/DDBJ whole genome shotgun (WGS) entry which is preliminary data.</text>
</comment>
<dbReference type="InterPro" id="IPR043502">
    <property type="entry name" value="DNA/RNA_pol_sf"/>
</dbReference>
<accession>X1MIK7</accession>
<evidence type="ECO:0000313" key="1">
    <source>
        <dbReference type="EMBL" id="GAI14530.1"/>
    </source>
</evidence>
<organism evidence="1">
    <name type="scientific">marine sediment metagenome</name>
    <dbReference type="NCBI Taxonomy" id="412755"/>
    <lineage>
        <taxon>unclassified sequences</taxon>
        <taxon>metagenomes</taxon>
        <taxon>ecological metagenomes</taxon>
    </lineage>
</organism>
<sequence>KFGQRYDGDLYEPIDVDSIRDPADLEGIMTIQVGDIEYYVKNKGKTYEPDFINVAWAAYMTAYARLHEIEYLEEAFPNVYACDTDSVFTTYEYTTGSALGDMDIKDPARHWMFLYPKQYASWNASGDWAGKVKGVPKGGQAQYIETGSYSWSKPATFKEAAREGVVPGDWIDRTRTDRAKYDKRVYTDTVDPRSGCSDSRPFTYREALEYFDYPAQENDWRVTGVLAATDYTGGVEQAYDKYQVEEQIAALRESCTIPANVVFLLWDHRRDRPRRVRSRNGQMVLWHEGRVDDLATEHGYDDDQTF</sequence>